<evidence type="ECO:0000259" key="16">
    <source>
        <dbReference type="Pfam" id="PF01225"/>
    </source>
</evidence>
<comment type="subcellular location">
    <subcellularLocation>
        <location evidence="14 15">Cytoplasm</location>
    </subcellularLocation>
</comment>
<dbReference type="InterPro" id="IPR036565">
    <property type="entry name" value="Mur-like_cat_sf"/>
</dbReference>
<dbReference type="HAMAP" id="MF_00208">
    <property type="entry name" value="MurE"/>
    <property type="match status" value="1"/>
</dbReference>
<feature type="binding site" evidence="14">
    <location>
        <begin position="151"/>
        <end position="152"/>
    </location>
    <ligand>
        <name>UDP-N-acetyl-alpha-D-muramoyl-L-alanyl-D-glutamate</name>
        <dbReference type="ChEBI" id="CHEBI:83900"/>
    </ligand>
</feature>
<dbReference type="UniPathway" id="UPA00219"/>
<dbReference type="AlphaFoldDB" id="A0A7W9SN72"/>
<comment type="pathway">
    <text evidence="14 15">Cell wall biogenesis; peptidoglycan biosynthesis.</text>
</comment>
<dbReference type="Pfam" id="PF01225">
    <property type="entry name" value="Mur_ligase"/>
    <property type="match status" value="1"/>
</dbReference>
<keyword evidence="3 14" id="KW-0133">Cell shape</keyword>
<dbReference type="InterPro" id="IPR004101">
    <property type="entry name" value="Mur_ligase_C"/>
</dbReference>
<keyword evidence="20" id="KW-1185">Reference proteome</keyword>
<feature type="domain" description="Mur ligase central" evidence="18">
    <location>
        <begin position="107"/>
        <end position="307"/>
    </location>
</feature>
<feature type="domain" description="Mur ligase N-terminal catalytic" evidence="16">
    <location>
        <begin position="22"/>
        <end position="94"/>
    </location>
</feature>
<keyword evidence="14" id="KW-0963">Cytoplasm</keyword>
<keyword evidence="6 14" id="KW-0961">Cell wall biogenesis/degradation</keyword>
<comment type="caution">
    <text evidence="19">The sequence shown here is derived from an EMBL/GenBank/DDBJ whole genome shotgun (WGS) entry which is preliminary data.</text>
</comment>
<dbReference type="EC" id="6.3.2.13" evidence="9 14"/>
<feature type="modified residue" description="N6-carboxylysine" evidence="14">
    <location>
        <position position="218"/>
    </location>
</feature>
<dbReference type="FunFam" id="3.90.190.20:FF:000006">
    <property type="entry name" value="UDP-N-acetylmuramoyl-L-alanyl-D-glutamate--2,6-diaminopimelate ligase"/>
    <property type="match status" value="1"/>
</dbReference>
<evidence type="ECO:0000256" key="11">
    <source>
        <dbReference type="ARBA" id="ARBA00075482"/>
    </source>
</evidence>
<evidence type="ECO:0000259" key="17">
    <source>
        <dbReference type="Pfam" id="PF02875"/>
    </source>
</evidence>
<dbReference type="GO" id="GO:0071555">
    <property type="term" value="P:cell wall organization"/>
    <property type="evidence" value="ECO:0007669"/>
    <property type="project" value="UniProtKB-KW"/>
</dbReference>
<evidence type="ECO:0000256" key="9">
    <source>
        <dbReference type="ARBA" id="ARBA00066633"/>
    </source>
</evidence>
<dbReference type="InterPro" id="IPR005761">
    <property type="entry name" value="UDP-N-AcMur-Glu-dNH2Pim_ligase"/>
</dbReference>
<accession>A0A7W9SN72</accession>
<keyword evidence="14 19" id="KW-0436">Ligase</keyword>
<feature type="short sequence motif" description="Meso-diaminopimelate recognition motif" evidence="14">
    <location>
        <begin position="404"/>
        <end position="407"/>
    </location>
</feature>
<evidence type="ECO:0000256" key="1">
    <source>
        <dbReference type="ARBA" id="ARBA00005898"/>
    </source>
</evidence>
<dbReference type="Gene3D" id="3.90.190.20">
    <property type="entry name" value="Mur ligase, C-terminal domain"/>
    <property type="match status" value="1"/>
</dbReference>
<dbReference type="Pfam" id="PF02875">
    <property type="entry name" value="Mur_ligase_C"/>
    <property type="match status" value="1"/>
</dbReference>
<feature type="binding site" evidence="14">
    <location>
        <begin position="404"/>
        <end position="407"/>
    </location>
    <ligand>
        <name>meso-2,6-diaminopimelate</name>
        <dbReference type="ChEBI" id="CHEBI:57791"/>
    </ligand>
</feature>
<dbReference type="GO" id="GO:0005737">
    <property type="term" value="C:cytoplasm"/>
    <property type="evidence" value="ECO:0007669"/>
    <property type="project" value="UniProtKB-SubCell"/>
</dbReference>
<evidence type="ECO:0000256" key="12">
    <source>
        <dbReference type="ARBA" id="ARBA00076158"/>
    </source>
</evidence>
<dbReference type="GO" id="GO:0051301">
    <property type="term" value="P:cell division"/>
    <property type="evidence" value="ECO:0007669"/>
    <property type="project" value="UniProtKB-KW"/>
</dbReference>
<sequence length="493" mass="51729">MTTLTQLAGALPGAQCFGEATLTGLEYDSRAVAAGALFVAVVGERFDGHNFLADVVARGAAALVVERAEAVPAGVPYLLVKSCREALAPLACAFWGNPTERLNLAGVTGTNGKTSTMRLMDAIARAAGETTGTIGTLGATVGETALPHDRTTPESPDLQRLFAEMLAAGATSATMEVASHALVMGRTAGCTFDIAAFTNLTQDHLDFHKTMEAYEAAKGMLFRDYAPRVAVLNTDDAAGARYAASNTAQQTLTYSPSGQAGADIWPVDVQLAVDSLRFTAKTPLGDVVVRLGFGGTFQIGNVLAAIGYGVARGFSPETIAAGLAACPPVPGRFHPVQAGQDFAVLVDYAHTPDGVENVLKAARPLTPGRLITVFGCGGDRDRTKRPIMGRLARELSDIAIATSDNPRTEDPERILDDVTAGMAPPAPTSEGAQVYREVNRRKAIALAVGMAKQGDTIVIAGKGHEDYQIIGHTKHPFSDQDVAREEIEKCLSH</sequence>
<evidence type="ECO:0000313" key="19">
    <source>
        <dbReference type="EMBL" id="MBB6049730.1"/>
    </source>
</evidence>
<dbReference type="SUPFAM" id="SSF63418">
    <property type="entry name" value="MurE/MurF N-terminal domain"/>
    <property type="match status" value="1"/>
</dbReference>
<dbReference type="InterPro" id="IPR000713">
    <property type="entry name" value="Mur_ligase_N"/>
</dbReference>
<evidence type="ECO:0000256" key="10">
    <source>
        <dbReference type="ARBA" id="ARBA00072883"/>
    </source>
</evidence>
<comment type="PTM">
    <text evidence="14">Carboxylation is probably crucial for Mg(2+) binding and, consequently, for the gamma-phosphate positioning of ATP.</text>
</comment>
<dbReference type="InterPro" id="IPR013221">
    <property type="entry name" value="Mur_ligase_cen"/>
</dbReference>
<feature type="binding site" evidence="14">
    <location>
        <position position="186"/>
    </location>
    <ligand>
        <name>UDP-N-acetyl-alpha-D-muramoyl-L-alanyl-D-glutamate</name>
        <dbReference type="ChEBI" id="CHEBI:83900"/>
    </ligand>
</feature>
<organism evidence="19 20">
    <name type="scientific">Armatimonas rosea</name>
    <dbReference type="NCBI Taxonomy" id="685828"/>
    <lineage>
        <taxon>Bacteria</taxon>
        <taxon>Bacillati</taxon>
        <taxon>Armatimonadota</taxon>
        <taxon>Armatimonadia</taxon>
        <taxon>Armatimonadales</taxon>
        <taxon>Armatimonadaceae</taxon>
        <taxon>Armatimonas</taxon>
    </lineage>
</organism>
<gene>
    <name evidence="14" type="primary">murE</name>
    <name evidence="19" type="ORF">HNQ39_001492</name>
</gene>
<dbReference type="PANTHER" id="PTHR23135">
    <property type="entry name" value="MUR LIGASE FAMILY MEMBER"/>
    <property type="match status" value="1"/>
</dbReference>
<evidence type="ECO:0000256" key="2">
    <source>
        <dbReference type="ARBA" id="ARBA00022618"/>
    </source>
</evidence>
<dbReference type="NCBIfam" id="NF001126">
    <property type="entry name" value="PRK00139.1-4"/>
    <property type="match status" value="1"/>
</dbReference>
<dbReference type="Pfam" id="PF08245">
    <property type="entry name" value="Mur_ligase_M"/>
    <property type="match status" value="1"/>
</dbReference>
<feature type="binding site" evidence="14">
    <location>
        <position position="29"/>
    </location>
    <ligand>
        <name>UDP-N-acetyl-alpha-D-muramoyl-L-alanyl-D-glutamate</name>
        <dbReference type="ChEBI" id="CHEBI:83900"/>
    </ligand>
</feature>
<dbReference type="InterPro" id="IPR036615">
    <property type="entry name" value="Mur_ligase_C_dom_sf"/>
</dbReference>
<keyword evidence="5 14" id="KW-0131">Cell cycle</keyword>
<dbReference type="SUPFAM" id="SSF53244">
    <property type="entry name" value="MurD-like peptide ligases, peptide-binding domain"/>
    <property type="match status" value="1"/>
</dbReference>
<evidence type="ECO:0000256" key="13">
    <source>
        <dbReference type="ARBA" id="ARBA00081560"/>
    </source>
</evidence>
<evidence type="ECO:0000256" key="8">
    <source>
        <dbReference type="ARBA" id="ARBA00056782"/>
    </source>
</evidence>
<dbReference type="EMBL" id="JACHGW010000001">
    <property type="protein sequence ID" value="MBB6049730.1"/>
    <property type="molecule type" value="Genomic_DNA"/>
</dbReference>
<dbReference type="GO" id="GO:0000287">
    <property type="term" value="F:magnesium ion binding"/>
    <property type="evidence" value="ECO:0007669"/>
    <property type="project" value="UniProtKB-UniRule"/>
</dbReference>
<evidence type="ECO:0000259" key="18">
    <source>
        <dbReference type="Pfam" id="PF08245"/>
    </source>
</evidence>
<dbReference type="SUPFAM" id="SSF53623">
    <property type="entry name" value="MurD-like peptide ligases, catalytic domain"/>
    <property type="match status" value="1"/>
</dbReference>
<comment type="cofactor">
    <cofactor evidence="14">
        <name>Mg(2+)</name>
        <dbReference type="ChEBI" id="CHEBI:18420"/>
    </cofactor>
</comment>
<dbReference type="InterPro" id="IPR035911">
    <property type="entry name" value="MurE/MurF_N"/>
</dbReference>
<dbReference type="GO" id="GO:0008765">
    <property type="term" value="F:UDP-N-acetylmuramoylalanyl-D-glutamate-2,6-diaminopimelate ligase activity"/>
    <property type="evidence" value="ECO:0007669"/>
    <property type="project" value="UniProtKB-UniRule"/>
</dbReference>
<dbReference type="GO" id="GO:0005524">
    <property type="term" value="F:ATP binding"/>
    <property type="evidence" value="ECO:0007669"/>
    <property type="project" value="UniProtKB-UniRule"/>
</dbReference>
<dbReference type="Proteomes" id="UP000520814">
    <property type="component" value="Unassembled WGS sequence"/>
</dbReference>
<comment type="function">
    <text evidence="8 14">Catalyzes the addition of meso-diaminopimelic acid to the nucleotide precursor UDP-N-acetylmuramoyl-L-alanyl-D-glutamate (UMAG) in the biosynthesis of bacterial cell-wall peptidoglycan.</text>
</comment>
<keyword evidence="14" id="KW-0547">Nucleotide-binding</keyword>
<evidence type="ECO:0000256" key="15">
    <source>
        <dbReference type="RuleBase" id="RU004135"/>
    </source>
</evidence>
<proteinExistence type="inferred from homology"/>
<comment type="caution">
    <text evidence="14">Lacks conserved residue(s) required for the propagation of feature annotation.</text>
</comment>
<dbReference type="NCBIfam" id="NF001124">
    <property type="entry name" value="PRK00139.1-2"/>
    <property type="match status" value="1"/>
</dbReference>
<keyword evidence="2 14" id="KW-0132">Cell division</keyword>
<evidence type="ECO:0000256" key="5">
    <source>
        <dbReference type="ARBA" id="ARBA00023306"/>
    </source>
</evidence>
<feature type="binding site" evidence="14">
    <location>
        <position position="465"/>
    </location>
    <ligand>
        <name>meso-2,6-diaminopimelate</name>
        <dbReference type="ChEBI" id="CHEBI:57791"/>
    </ligand>
</feature>
<feature type="binding site" evidence="14">
    <location>
        <position position="380"/>
    </location>
    <ligand>
        <name>meso-2,6-diaminopimelate</name>
        <dbReference type="ChEBI" id="CHEBI:57791"/>
    </ligand>
</feature>
<dbReference type="PANTHER" id="PTHR23135:SF4">
    <property type="entry name" value="UDP-N-ACETYLMURAMOYL-L-ALANYL-D-GLUTAMATE--2,6-DIAMINOPIMELATE LIGASE MURE HOMOLOG, CHLOROPLASTIC"/>
    <property type="match status" value="1"/>
</dbReference>
<dbReference type="NCBIfam" id="TIGR01085">
    <property type="entry name" value="murE"/>
    <property type="match status" value="1"/>
</dbReference>
<feature type="binding site" evidence="14">
    <location>
        <begin position="109"/>
        <end position="115"/>
    </location>
    <ligand>
        <name>ATP</name>
        <dbReference type="ChEBI" id="CHEBI:30616"/>
    </ligand>
</feature>
<evidence type="ECO:0000313" key="20">
    <source>
        <dbReference type="Proteomes" id="UP000520814"/>
    </source>
</evidence>
<evidence type="ECO:0000256" key="14">
    <source>
        <dbReference type="HAMAP-Rule" id="MF_00208"/>
    </source>
</evidence>
<comment type="catalytic activity">
    <reaction evidence="7 14">
        <text>UDP-N-acetyl-alpha-D-muramoyl-L-alanyl-D-glutamate + meso-2,6-diaminopimelate + ATP = UDP-N-acetyl-alpha-D-muramoyl-L-alanyl-gamma-D-glutamyl-meso-2,6-diaminopimelate + ADP + phosphate + H(+)</text>
        <dbReference type="Rhea" id="RHEA:23676"/>
        <dbReference type="ChEBI" id="CHEBI:15378"/>
        <dbReference type="ChEBI" id="CHEBI:30616"/>
        <dbReference type="ChEBI" id="CHEBI:43474"/>
        <dbReference type="ChEBI" id="CHEBI:57791"/>
        <dbReference type="ChEBI" id="CHEBI:83900"/>
        <dbReference type="ChEBI" id="CHEBI:83905"/>
        <dbReference type="ChEBI" id="CHEBI:456216"/>
        <dbReference type="EC" id="6.3.2.13"/>
    </reaction>
</comment>
<dbReference type="GO" id="GO:0009252">
    <property type="term" value="P:peptidoglycan biosynthetic process"/>
    <property type="evidence" value="ECO:0007669"/>
    <property type="project" value="UniProtKB-UniRule"/>
</dbReference>
<protein>
    <recommendedName>
        <fullName evidence="10 14">UDP-N-acetylmuramoyl-L-alanyl-D-glutamate--2,6-diaminopimelate ligase</fullName>
        <ecNumber evidence="9 14">6.3.2.13</ecNumber>
    </recommendedName>
    <alternativeName>
        <fullName evidence="11 14">Meso-A2pm-adding enzyme</fullName>
    </alternativeName>
    <alternativeName>
        <fullName evidence="12 14">Meso-diaminopimelate-adding enzyme</fullName>
    </alternativeName>
    <alternativeName>
        <fullName evidence="13 14">UDP-MurNAc-L-Ala-D-Glu:meso-diaminopimelate ligase</fullName>
    </alternativeName>
    <alternativeName>
        <fullName evidence="14">UDP-MurNAc-tripeptide synthetase</fullName>
    </alternativeName>
    <alternativeName>
        <fullName evidence="14">UDP-N-acetylmuramyl-tripeptide synthetase</fullName>
    </alternativeName>
</protein>
<dbReference type="Gene3D" id="3.40.1390.10">
    <property type="entry name" value="MurE/MurF, N-terminal domain"/>
    <property type="match status" value="1"/>
</dbReference>
<dbReference type="Gene3D" id="3.40.1190.10">
    <property type="entry name" value="Mur-like, catalytic domain"/>
    <property type="match status" value="1"/>
</dbReference>
<dbReference type="RefSeq" id="WP_184193325.1">
    <property type="nucleotide sequence ID" value="NZ_JACHGW010000001.1"/>
</dbReference>
<feature type="domain" description="Mur ligase C-terminal" evidence="17">
    <location>
        <begin position="331"/>
        <end position="463"/>
    </location>
</feature>
<keyword evidence="14" id="KW-0067">ATP-binding</keyword>
<comment type="similarity">
    <text evidence="1 14">Belongs to the MurCDEF family. MurE subfamily.</text>
</comment>
<dbReference type="GO" id="GO:0008360">
    <property type="term" value="P:regulation of cell shape"/>
    <property type="evidence" value="ECO:0007669"/>
    <property type="project" value="UniProtKB-KW"/>
</dbReference>
<keyword evidence="4 14" id="KW-0573">Peptidoglycan synthesis</keyword>
<evidence type="ECO:0000256" key="4">
    <source>
        <dbReference type="ARBA" id="ARBA00022984"/>
    </source>
</evidence>
<keyword evidence="14" id="KW-0460">Magnesium</keyword>
<evidence type="ECO:0000256" key="6">
    <source>
        <dbReference type="ARBA" id="ARBA00023316"/>
    </source>
</evidence>
<evidence type="ECO:0000256" key="7">
    <source>
        <dbReference type="ARBA" id="ARBA00050251"/>
    </source>
</evidence>
<evidence type="ECO:0000256" key="3">
    <source>
        <dbReference type="ARBA" id="ARBA00022960"/>
    </source>
</evidence>
<name>A0A7W9SN72_ARMRO</name>
<feature type="binding site" evidence="14">
    <location>
        <position position="461"/>
    </location>
    <ligand>
        <name>meso-2,6-diaminopimelate</name>
        <dbReference type="ChEBI" id="CHEBI:57791"/>
    </ligand>
</feature>
<reference evidence="19 20" key="1">
    <citation type="submission" date="2020-08" db="EMBL/GenBank/DDBJ databases">
        <title>Genomic Encyclopedia of Type Strains, Phase IV (KMG-IV): sequencing the most valuable type-strain genomes for metagenomic binning, comparative biology and taxonomic classification.</title>
        <authorList>
            <person name="Goeker M."/>
        </authorList>
    </citation>
    <scope>NUCLEOTIDE SEQUENCE [LARGE SCALE GENOMIC DNA]</scope>
    <source>
        <strain evidence="19 20">DSM 23562</strain>
    </source>
</reference>